<dbReference type="OrthoDB" id="3766406at2759"/>
<reference evidence="1 2" key="1">
    <citation type="submission" date="2017-12" db="EMBL/GenBank/DDBJ databases">
        <title>Comparative genomics of Botrytis spp.</title>
        <authorList>
            <person name="Valero-Jimenez C.A."/>
            <person name="Tapia P."/>
            <person name="Veloso J."/>
            <person name="Silva-Moreno E."/>
            <person name="Staats M."/>
            <person name="Valdes J.H."/>
            <person name="Van Kan J.A.L."/>
        </authorList>
    </citation>
    <scope>NUCLEOTIDE SEQUENCE [LARGE SCALE GENOMIC DNA]</scope>
    <source>
        <strain evidence="1 2">MUCL11595</strain>
    </source>
</reference>
<protein>
    <submittedName>
        <fullName evidence="1">Uncharacterized protein</fullName>
    </submittedName>
</protein>
<sequence length="445" mass="51870">MDSNKPQLVLFRQNPFRFYRYLAFSRPNPSDALKNSPLRITPNDVMQLIAKHLTPASAGSFFLTCRHIGLVIGTQYIDGLKTSKDDTLEFLNLLEHDLQDQIVCTFCRKLHKIRNAERYAKKSYCWDGYSTDPEISGLPAFDTIPTCLKEDELREVELYTHKNFGATISRMAIKNYRHFGNDAQTRWLLRLLSAPVNYSVDKFSKSLTTEKRGECCIKNGSLFTRKFMNYSWKCQSFDVPSYIPICSHLNLEKVDSKFRARLYCAYGRPEDIWSALQLPFQKNTGTNENNTSREVHSGLFQCRYCLTVCKVELKHHNRYPISHCTTALAIVVYKQFESEEDWKTHLPLYDSDDEASVPIEFSKEKISSVFEVDDTGFGPRFTSWCKFYLTWQKAFLDKLESTSFMKMHGIFLRFHEMQQTREESDFIFRSNTIDKEYTGIKIAKT</sequence>
<evidence type="ECO:0000313" key="2">
    <source>
        <dbReference type="Proteomes" id="UP000297527"/>
    </source>
</evidence>
<gene>
    <name evidence="1" type="ORF">BCON_0022g00230</name>
</gene>
<dbReference type="EMBL" id="PQXN01000022">
    <property type="protein sequence ID" value="TGO62085.1"/>
    <property type="molecule type" value="Genomic_DNA"/>
</dbReference>
<evidence type="ECO:0000313" key="1">
    <source>
        <dbReference type="EMBL" id="TGO62085.1"/>
    </source>
</evidence>
<dbReference type="AlphaFoldDB" id="A0A4Z1IL93"/>
<comment type="caution">
    <text evidence="1">The sequence shown here is derived from an EMBL/GenBank/DDBJ whole genome shotgun (WGS) entry which is preliminary data.</text>
</comment>
<proteinExistence type="predicted"/>
<name>A0A4Z1IL93_9HELO</name>
<accession>A0A4Z1IL93</accession>
<keyword evidence="2" id="KW-1185">Reference proteome</keyword>
<dbReference type="Proteomes" id="UP000297527">
    <property type="component" value="Unassembled WGS sequence"/>
</dbReference>
<organism evidence="1 2">
    <name type="scientific">Botryotinia convoluta</name>
    <dbReference type="NCBI Taxonomy" id="54673"/>
    <lineage>
        <taxon>Eukaryota</taxon>
        <taxon>Fungi</taxon>
        <taxon>Dikarya</taxon>
        <taxon>Ascomycota</taxon>
        <taxon>Pezizomycotina</taxon>
        <taxon>Leotiomycetes</taxon>
        <taxon>Helotiales</taxon>
        <taxon>Sclerotiniaceae</taxon>
        <taxon>Botryotinia</taxon>
    </lineage>
</organism>